<dbReference type="Proteomes" id="UP001501444">
    <property type="component" value="Unassembled WGS sequence"/>
</dbReference>
<proteinExistence type="predicted"/>
<dbReference type="EMBL" id="BAAARV010000108">
    <property type="protein sequence ID" value="GAA2387593.1"/>
    <property type="molecule type" value="Genomic_DNA"/>
</dbReference>
<accession>A0ABN3HUJ9</accession>
<protein>
    <recommendedName>
        <fullName evidence="3">Ferrous iron transport protein A</fullName>
    </recommendedName>
</protein>
<dbReference type="RefSeq" id="WP_344619659.1">
    <property type="nucleotide sequence ID" value="NZ_BAAARV010000108.1"/>
</dbReference>
<keyword evidence="2" id="KW-1185">Reference proteome</keyword>
<comment type="caution">
    <text evidence="1">The sequence shown here is derived from an EMBL/GenBank/DDBJ whole genome shotgun (WGS) entry which is preliminary data.</text>
</comment>
<evidence type="ECO:0008006" key="3">
    <source>
        <dbReference type="Google" id="ProtNLM"/>
    </source>
</evidence>
<sequence length="121" mass="13513">MDAESVPAARTIRDREAVEHVLGRPLDREWPAVALAPGTRVQVVKDTEWDGPWRVEFFAVIDSVGAPEPVMHAAARPGELKYWVSFDQPQFDAAGDGPYRGAQIWGRYLQPVLPPPTEQDH</sequence>
<name>A0ABN3HUJ9_9ACTN</name>
<evidence type="ECO:0000313" key="1">
    <source>
        <dbReference type="EMBL" id="GAA2387593.1"/>
    </source>
</evidence>
<organism evidence="1 2">
    <name type="scientific">Dactylosporangium salmoneum</name>
    <dbReference type="NCBI Taxonomy" id="53361"/>
    <lineage>
        <taxon>Bacteria</taxon>
        <taxon>Bacillati</taxon>
        <taxon>Actinomycetota</taxon>
        <taxon>Actinomycetes</taxon>
        <taxon>Micromonosporales</taxon>
        <taxon>Micromonosporaceae</taxon>
        <taxon>Dactylosporangium</taxon>
    </lineage>
</organism>
<reference evidence="1 2" key="1">
    <citation type="journal article" date="2019" name="Int. J. Syst. Evol. Microbiol.">
        <title>The Global Catalogue of Microorganisms (GCM) 10K type strain sequencing project: providing services to taxonomists for standard genome sequencing and annotation.</title>
        <authorList>
            <consortium name="The Broad Institute Genomics Platform"/>
            <consortium name="The Broad Institute Genome Sequencing Center for Infectious Disease"/>
            <person name="Wu L."/>
            <person name="Ma J."/>
        </authorList>
    </citation>
    <scope>NUCLEOTIDE SEQUENCE [LARGE SCALE GENOMIC DNA]</scope>
    <source>
        <strain evidence="1 2">JCM 3272</strain>
    </source>
</reference>
<evidence type="ECO:0000313" key="2">
    <source>
        <dbReference type="Proteomes" id="UP001501444"/>
    </source>
</evidence>
<gene>
    <name evidence="1" type="ORF">GCM10010170_098600</name>
</gene>